<protein>
    <submittedName>
        <fullName evidence="1">Uncharacterized protein</fullName>
    </submittedName>
</protein>
<comment type="caution">
    <text evidence="1">The sequence shown here is derived from an EMBL/GenBank/DDBJ whole genome shotgun (WGS) entry which is preliminary data.</text>
</comment>
<evidence type="ECO:0000313" key="1">
    <source>
        <dbReference type="EMBL" id="KAK6757451.1"/>
    </source>
</evidence>
<name>A0ABR1E6Q9_NECAM</name>
<accession>A0ABR1E6Q9</accession>
<sequence length="114" mass="12405">MSDVSNSFSAWETLPEDEPPLCIAVRRPVSPPRHYEAESDRNLAAVFQANAISFLYFEAAFDSPHRGLLLNALLTDGVPGTFVRLLDDKNQGTTAAVRTPAGCTIPFEVVTGVR</sequence>
<reference evidence="1 2" key="1">
    <citation type="submission" date="2023-08" db="EMBL/GenBank/DDBJ databases">
        <title>A Necator americanus chromosomal reference genome.</title>
        <authorList>
            <person name="Ilik V."/>
            <person name="Petrzelkova K.J."/>
            <person name="Pardy F."/>
            <person name="Fuh T."/>
            <person name="Niatou-Singa F.S."/>
            <person name="Gouil Q."/>
            <person name="Baker L."/>
            <person name="Ritchie M.E."/>
            <person name="Jex A.R."/>
            <person name="Gazzola D."/>
            <person name="Li H."/>
            <person name="Toshio Fujiwara R."/>
            <person name="Zhan B."/>
            <person name="Aroian R.V."/>
            <person name="Pafco B."/>
            <person name="Schwarz E.M."/>
        </authorList>
    </citation>
    <scope>NUCLEOTIDE SEQUENCE [LARGE SCALE GENOMIC DNA]</scope>
    <source>
        <strain evidence="1 2">Aroian</strain>
        <tissue evidence="1">Whole animal</tissue>
    </source>
</reference>
<proteinExistence type="predicted"/>
<keyword evidence="2" id="KW-1185">Reference proteome</keyword>
<dbReference type="Proteomes" id="UP001303046">
    <property type="component" value="Unassembled WGS sequence"/>
</dbReference>
<gene>
    <name evidence="1" type="primary">Necator_chrV.g20128</name>
    <name evidence="1" type="ORF">RB195_015336</name>
</gene>
<organism evidence="1 2">
    <name type="scientific">Necator americanus</name>
    <name type="common">Human hookworm</name>
    <dbReference type="NCBI Taxonomy" id="51031"/>
    <lineage>
        <taxon>Eukaryota</taxon>
        <taxon>Metazoa</taxon>
        <taxon>Ecdysozoa</taxon>
        <taxon>Nematoda</taxon>
        <taxon>Chromadorea</taxon>
        <taxon>Rhabditida</taxon>
        <taxon>Rhabditina</taxon>
        <taxon>Rhabditomorpha</taxon>
        <taxon>Strongyloidea</taxon>
        <taxon>Ancylostomatidae</taxon>
        <taxon>Bunostominae</taxon>
        <taxon>Necator</taxon>
    </lineage>
</organism>
<evidence type="ECO:0000313" key="2">
    <source>
        <dbReference type="Proteomes" id="UP001303046"/>
    </source>
</evidence>
<dbReference type="EMBL" id="JAVFWL010000005">
    <property type="protein sequence ID" value="KAK6757451.1"/>
    <property type="molecule type" value="Genomic_DNA"/>
</dbReference>